<dbReference type="AlphaFoldDB" id="A0A231HCX2"/>
<dbReference type="EMBL" id="NGAF01000002">
    <property type="protein sequence ID" value="OXR46646.1"/>
    <property type="molecule type" value="Genomic_DNA"/>
</dbReference>
<dbReference type="InterPro" id="IPR012337">
    <property type="entry name" value="RNaseH-like_sf"/>
</dbReference>
<keyword evidence="2" id="KW-1185">Reference proteome</keyword>
<comment type="caution">
    <text evidence="1">The sequence shown here is derived from an EMBL/GenBank/DDBJ whole genome shotgun (WGS) entry which is preliminary data.</text>
</comment>
<dbReference type="SUPFAM" id="SSF53098">
    <property type="entry name" value="Ribonuclease H-like"/>
    <property type="match status" value="1"/>
</dbReference>
<sequence length="187" mass="19764">MREFDTVVGLDLSLTSTGIARTTPGDPAVWCGTVKSAGAVGATWQQRYRRMSNIVGRILPGIPDGALVVMEAPAYSRTTGHQHDRSGLWWMVYDLLAGTTRTVVPVPPNSRAKYGTGKGNSGKDAVLAAAIRRYADVQISGNDEADAVILAAIGSRLLGKPIDDPLPQANLAAMDKITLPGGALIWP</sequence>
<dbReference type="RefSeq" id="WP_094024779.1">
    <property type="nucleotide sequence ID" value="NZ_NGAF01000002.1"/>
</dbReference>
<dbReference type="InterPro" id="IPR036397">
    <property type="entry name" value="RNaseH_sf"/>
</dbReference>
<dbReference type="GO" id="GO:0003676">
    <property type="term" value="F:nucleic acid binding"/>
    <property type="evidence" value="ECO:0007669"/>
    <property type="project" value="InterPro"/>
</dbReference>
<evidence type="ECO:0000313" key="1">
    <source>
        <dbReference type="EMBL" id="OXR46646.1"/>
    </source>
</evidence>
<reference evidence="1 2" key="1">
    <citation type="submission" date="2017-07" db="EMBL/GenBank/DDBJ databases">
        <title>First draft Genome Sequence of Nocardia cerradoensis isolated from human infection.</title>
        <authorList>
            <person name="Carrasco G."/>
        </authorList>
    </citation>
    <scope>NUCLEOTIDE SEQUENCE [LARGE SCALE GENOMIC DNA]</scope>
    <source>
        <strain evidence="1 2">CNM20130759</strain>
    </source>
</reference>
<name>A0A231HCX2_9NOCA</name>
<dbReference type="Proteomes" id="UP000215506">
    <property type="component" value="Unassembled WGS sequence"/>
</dbReference>
<organism evidence="1 2">
    <name type="scientific">Nocardia cerradoensis</name>
    <dbReference type="NCBI Taxonomy" id="85688"/>
    <lineage>
        <taxon>Bacteria</taxon>
        <taxon>Bacillati</taxon>
        <taxon>Actinomycetota</taxon>
        <taxon>Actinomycetes</taxon>
        <taxon>Mycobacteriales</taxon>
        <taxon>Nocardiaceae</taxon>
        <taxon>Nocardia</taxon>
    </lineage>
</organism>
<accession>A0A231HCX2</accession>
<protein>
    <submittedName>
        <fullName evidence="1">Uncharacterized protein</fullName>
    </submittedName>
</protein>
<evidence type="ECO:0000313" key="2">
    <source>
        <dbReference type="Proteomes" id="UP000215506"/>
    </source>
</evidence>
<proteinExistence type="predicted"/>
<gene>
    <name evidence="1" type="ORF">B7C42_01620</name>
</gene>
<dbReference type="Gene3D" id="3.30.420.10">
    <property type="entry name" value="Ribonuclease H-like superfamily/Ribonuclease H"/>
    <property type="match status" value="1"/>
</dbReference>